<gene>
    <name evidence="2" type="ORF">GX859_02265</name>
</gene>
<name>A0A7X6SUI1_9CORY</name>
<organism evidence="2 3">
    <name type="scientific">Corynebacterium humireducens</name>
    <dbReference type="NCBI Taxonomy" id="1223514"/>
    <lineage>
        <taxon>Bacteria</taxon>
        <taxon>Bacillati</taxon>
        <taxon>Actinomycetota</taxon>
        <taxon>Actinomycetes</taxon>
        <taxon>Mycobacteriales</taxon>
        <taxon>Corynebacteriaceae</taxon>
        <taxon>Corynebacterium</taxon>
    </lineage>
</organism>
<dbReference type="Gene3D" id="3.40.50.300">
    <property type="entry name" value="P-loop containing nucleotide triphosphate hydrolases"/>
    <property type="match status" value="1"/>
</dbReference>
<evidence type="ECO:0000313" key="3">
    <source>
        <dbReference type="Proteomes" id="UP000557899"/>
    </source>
</evidence>
<evidence type="ECO:0000313" key="2">
    <source>
        <dbReference type="EMBL" id="NLA55114.1"/>
    </source>
</evidence>
<proteinExistence type="predicted"/>
<dbReference type="Proteomes" id="UP000557899">
    <property type="component" value="Unassembled WGS sequence"/>
</dbReference>
<dbReference type="SUPFAM" id="SSF52540">
    <property type="entry name" value="P-loop containing nucleoside triphosphate hydrolases"/>
    <property type="match status" value="1"/>
</dbReference>
<accession>A0A7X6SUI1</accession>
<comment type="caution">
    <text evidence="2">The sequence shown here is derived from an EMBL/GenBank/DDBJ whole genome shotgun (WGS) entry which is preliminary data.</text>
</comment>
<dbReference type="AlphaFoldDB" id="A0A7X6SUI1"/>
<protein>
    <submittedName>
        <fullName evidence="2">AAA family ATPase</fullName>
    </submittedName>
</protein>
<dbReference type="EMBL" id="JAAZHI010000051">
    <property type="protein sequence ID" value="NLA55114.1"/>
    <property type="molecule type" value="Genomic_DNA"/>
</dbReference>
<reference evidence="2 3" key="1">
    <citation type="journal article" date="2020" name="Biotechnol. Biofuels">
        <title>New insights from the biogas microbiome by comprehensive genome-resolved metagenomics of nearly 1600 species originating from multiple anaerobic digesters.</title>
        <authorList>
            <person name="Campanaro S."/>
            <person name="Treu L."/>
            <person name="Rodriguez-R L.M."/>
            <person name="Kovalovszki A."/>
            <person name="Ziels R.M."/>
            <person name="Maus I."/>
            <person name="Zhu X."/>
            <person name="Kougias P.G."/>
            <person name="Basile A."/>
            <person name="Luo G."/>
            <person name="Schluter A."/>
            <person name="Konstantinidis K.T."/>
            <person name="Angelidaki I."/>
        </authorList>
    </citation>
    <scope>NUCLEOTIDE SEQUENCE [LARGE SCALE GENOMIC DNA]</scope>
    <source>
        <strain evidence="2">AS15tlH2ME_198</strain>
    </source>
</reference>
<dbReference type="Pfam" id="PF13481">
    <property type="entry name" value="AAA_25"/>
    <property type="match status" value="1"/>
</dbReference>
<evidence type="ECO:0000256" key="1">
    <source>
        <dbReference type="SAM" id="MobiDB-lite"/>
    </source>
</evidence>
<sequence>MNGATSADLYGHESSNVRPLSAVPAPEDQEPEITPEPLPKIWKATDLAPSKPVEWLARHRVPRGNVTVMVGDEGIGKSLYWVWLVVALTTGQGCPRAGIPVGKPRHVLLFLAENGWQDMDRPRLEVAGANLDYVHVIATHEDGTGAGTFTGHTQRLIEDMPIKPALIVADPWLDTVPGSFNVKDGQHAKQAIRPWRELAVKHNAGVLLVAHTNRMSSASPRDKYGATAELRKTARMTLYAQQDDETGYLTVGPEKSNLVPPGMKADQFQFHASTPDGFTDSVPFLGYVGQAEHTAAELIEEKFAAEKSAGSPETVEAKDVILGYLRDHNGTAPARDVQEFWESQGMPRPSWKTIANSRRKWGIDTIQTADGWEWFIPD</sequence>
<feature type="region of interest" description="Disordered" evidence="1">
    <location>
        <begin position="1"/>
        <end position="36"/>
    </location>
</feature>
<dbReference type="InterPro" id="IPR027417">
    <property type="entry name" value="P-loop_NTPase"/>
</dbReference>